<keyword evidence="3" id="KW-1185">Reference proteome</keyword>
<accession>R4RR32</accession>
<dbReference type="KEGG" id="nzs:SLY_1032"/>
<dbReference type="EMBL" id="CP002548">
    <property type="protein sequence ID" value="AGL90946.1"/>
    <property type="molecule type" value="Genomic_DNA"/>
</dbReference>
<gene>
    <name evidence="2" type="ORF">SLY_1032</name>
</gene>
<proteinExistence type="predicted"/>
<evidence type="ECO:0000313" key="3">
    <source>
        <dbReference type="Proteomes" id="UP000013941"/>
    </source>
</evidence>
<dbReference type="RefSeq" id="WP_015638330.1">
    <property type="nucleotide sequence ID" value="NC_021236.1"/>
</dbReference>
<feature type="region of interest" description="Disordered" evidence="1">
    <location>
        <begin position="16"/>
        <end position="39"/>
    </location>
</feature>
<dbReference type="PATRIC" id="fig|980422.3.peg.950"/>
<sequence>MQNFNNPRIIHYFDEKTQSFREKSTPQTKPNPYTEHRALNPDGSTNWLSFWTYNEICDANGNKLFRRRFTSDSTE</sequence>
<protein>
    <submittedName>
        <fullName evidence="2">Uncharacterized protein</fullName>
    </submittedName>
</protein>
<dbReference type="Proteomes" id="UP000013941">
    <property type="component" value="Chromosome"/>
</dbReference>
<evidence type="ECO:0000313" key="2">
    <source>
        <dbReference type="EMBL" id="AGL90946.1"/>
    </source>
</evidence>
<name>R4RR32_PHYAS</name>
<dbReference type="AlphaFoldDB" id="R4RR32"/>
<evidence type="ECO:0000256" key="1">
    <source>
        <dbReference type="SAM" id="MobiDB-lite"/>
    </source>
</evidence>
<organism evidence="2 3">
    <name type="scientific">Strawberry lethal yellows phytoplasma (CPA) str. NZSb11</name>
    <dbReference type="NCBI Taxonomy" id="980422"/>
    <lineage>
        <taxon>Bacteria</taxon>
        <taxon>Bacillati</taxon>
        <taxon>Mycoplasmatota</taxon>
        <taxon>Mollicutes</taxon>
        <taxon>Acholeplasmatales</taxon>
        <taxon>Acholeplasmataceae</taxon>
        <taxon>Candidatus Phytoplasma</taxon>
        <taxon>16SrXII (Stolbur group)</taxon>
    </lineage>
</organism>
<reference evidence="2 3" key="1">
    <citation type="journal article" date="2013" name="BMC Genomics">
        <title>Comparison of the complete genome sequence of two closely related isolates of 'Candidatus Phytoplasma australiense' reveals genome plasticity.</title>
        <authorList>
            <person name="Andersen M.T."/>
            <person name="Liefting L.W."/>
            <person name="Havukkala I."/>
            <person name="Beever R.E."/>
        </authorList>
    </citation>
    <scope>NUCLEOTIDE SEQUENCE [LARGE SCALE GENOMIC DNA]</scope>
    <source>
        <strain evidence="2 3">NZSb11</strain>
    </source>
</reference>
<dbReference type="HOGENOM" id="CLU_2669539_0_0_14"/>